<evidence type="ECO:0000313" key="2">
    <source>
        <dbReference type="Proteomes" id="UP000887574"/>
    </source>
</evidence>
<protein>
    <submittedName>
        <fullName evidence="3">Uncharacterized protein</fullName>
    </submittedName>
</protein>
<dbReference type="WBParaSite" id="jg10303">
    <property type="protein sequence ID" value="jg10303"/>
    <property type="gene ID" value="jg10303"/>
</dbReference>
<feature type="region of interest" description="Disordered" evidence="1">
    <location>
        <begin position="1"/>
        <end position="21"/>
    </location>
</feature>
<proteinExistence type="predicted"/>
<reference evidence="3" key="1">
    <citation type="submission" date="2022-11" db="UniProtKB">
        <authorList>
            <consortium name="WormBaseParasite"/>
        </authorList>
    </citation>
    <scope>IDENTIFICATION</scope>
</reference>
<dbReference type="Proteomes" id="UP000887574">
    <property type="component" value="Unplaced"/>
</dbReference>
<sequence length="169" mass="18849">MIFTTPFTPHQDTTTTHPTTNIHTLTPSPIFFANTTYLQDPVQPTTTVHPQTSQSKPFEDDDRIVVIDPDTSAEFPLNTTQNNITITNATEVATKIVDRRAISGGFANVFSAYGRQPNIMRPRPNRDTCFKVCAGICSRECQPKPKQNEKSKCASDCKSKCVGKCHRFK</sequence>
<accession>A0A915CL66</accession>
<keyword evidence="2" id="KW-1185">Reference proteome</keyword>
<dbReference type="AlphaFoldDB" id="A0A915CL66"/>
<name>A0A915CL66_9BILA</name>
<evidence type="ECO:0000256" key="1">
    <source>
        <dbReference type="SAM" id="MobiDB-lite"/>
    </source>
</evidence>
<organism evidence="2 3">
    <name type="scientific">Ditylenchus dipsaci</name>
    <dbReference type="NCBI Taxonomy" id="166011"/>
    <lineage>
        <taxon>Eukaryota</taxon>
        <taxon>Metazoa</taxon>
        <taxon>Ecdysozoa</taxon>
        <taxon>Nematoda</taxon>
        <taxon>Chromadorea</taxon>
        <taxon>Rhabditida</taxon>
        <taxon>Tylenchina</taxon>
        <taxon>Tylenchomorpha</taxon>
        <taxon>Sphaerularioidea</taxon>
        <taxon>Anguinidae</taxon>
        <taxon>Anguininae</taxon>
        <taxon>Ditylenchus</taxon>
    </lineage>
</organism>
<evidence type="ECO:0000313" key="3">
    <source>
        <dbReference type="WBParaSite" id="jg10303"/>
    </source>
</evidence>